<reference evidence="1 2" key="1">
    <citation type="submission" date="2016-09" db="EMBL/GenBank/DDBJ databases">
        <title>The complete genome sequences of Rhizobium gallicum, symbiovars gallicum and phaseoli, symbionts associated to common bean (Phaseolus vulgaris).</title>
        <authorList>
            <person name="Bustos P."/>
            <person name="Santamaria R.I."/>
            <person name="Perez-Carrascal O.M."/>
            <person name="Juarez S."/>
            <person name="Lozano L."/>
            <person name="Martinez-Flores I."/>
            <person name="Martinez-Romero E."/>
            <person name="Cevallos M."/>
            <person name="Romero D."/>
            <person name="Davila G."/>
            <person name="Gonzalez V."/>
        </authorList>
    </citation>
    <scope>NUCLEOTIDE SEQUENCE [LARGE SCALE GENOMIC DNA]</scope>
    <source>
        <strain evidence="1 2">8C-3</strain>
    </source>
</reference>
<name>A0A1L5P5F0_RHIET</name>
<dbReference type="EMBL" id="CP017241">
    <property type="protein sequence ID" value="APO75381.1"/>
    <property type="molecule type" value="Genomic_DNA"/>
</dbReference>
<sequence length="69" mass="7873">MNLRSVAPKAPKNKPPTCFAHRRIVAVKAARHGPLTSYIRAAGLQTKSLFVSLCYETIRLKWFRNHQLI</sequence>
<accession>A0A1L5P5F0</accession>
<dbReference type="AlphaFoldDB" id="A0A1L5P5F0"/>
<dbReference type="Proteomes" id="UP000185109">
    <property type="component" value="Chromosome"/>
</dbReference>
<organism evidence="1 2">
    <name type="scientific">Rhizobium etli 8C-3</name>
    <dbReference type="NCBI Taxonomy" id="538025"/>
    <lineage>
        <taxon>Bacteria</taxon>
        <taxon>Pseudomonadati</taxon>
        <taxon>Pseudomonadota</taxon>
        <taxon>Alphaproteobacteria</taxon>
        <taxon>Hyphomicrobiales</taxon>
        <taxon>Rhizobiaceae</taxon>
        <taxon>Rhizobium/Agrobacterium group</taxon>
        <taxon>Rhizobium</taxon>
    </lineage>
</organism>
<proteinExistence type="predicted"/>
<evidence type="ECO:0000313" key="2">
    <source>
        <dbReference type="Proteomes" id="UP000185109"/>
    </source>
</evidence>
<gene>
    <name evidence="1" type="ORF">AM571_CH02573</name>
</gene>
<protein>
    <submittedName>
        <fullName evidence="1">Uncharacterized protein</fullName>
    </submittedName>
</protein>
<evidence type="ECO:0000313" key="1">
    <source>
        <dbReference type="EMBL" id="APO75381.1"/>
    </source>
</evidence>